<protein>
    <submittedName>
        <fullName evidence="4">F-box/LRR-repeat protein</fullName>
    </submittedName>
</protein>
<keyword evidence="5" id="KW-1185">Reference proteome</keyword>
<sequence>MGEGGGCSGKMVDRISNLSDEVVHRILSFLVIKDLTRFGCVSKRSRELYLSAPSLDFDISPFEKPLKLLSSLDRFLFIHREVNKIQRFRISWCDLLRNGEQKLYFSDDVRFRVITWILNAVRCKVEVLEIVAGFFMERRYSLPSSVFLCGSLRSLLLTRGCTILKAPSLASSSNLEYLKLDDVFIEDEGFFKWISCSCKCIKELHLEDIFGINQITIESSSLKSFSFVLDSPAYIDCILSISAEKLEDILVHLDLHNSVKNLVNIFAPNLKYLKLSGDDVWIGQSLGKSTSLEKAEFFLDSNRRCFKILSEVLCSINKVETLVLNRETTMAVFYGDFMPLLLKNVCYLSIHVGSFRDMLVPGMVSTFEGMCNLSTLEIESDPEFFEPKTDCSGFNMGYWRLQNLSFIHQLKEVTIELSIGSNGIQFAKYVLEHAQNLKKMTVFHAPQQSKAVRKITKSKIASSAKLVFLEDRERG</sequence>
<dbReference type="Gene3D" id="1.20.1280.50">
    <property type="match status" value="1"/>
</dbReference>
<dbReference type="InterPro" id="IPR055411">
    <property type="entry name" value="LRR_FXL15/At3g58940/PEG3-like"/>
</dbReference>
<dbReference type="SUPFAM" id="SSF81383">
    <property type="entry name" value="F-box domain"/>
    <property type="match status" value="1"/>
</dbReference>
<dbReference type="AlphaFoldDB" id="A0A314ZGT8"/>
<dbReference type="Proteomes" id="UP000250321">
    <property type="component" value="Unassembled WGS sequence"/>
</dbReference>
<name>A0A314ZGT8_PRUYE</name>
<dbReference type="Pfam" id="PF08387">
    <property type="entry name" value="FBD"/>
    <property type="match status" value="1"/>
</dbReference>
<evidence type="ECO:0000259" key="2">
    <source>
        <dbReference type="Pfam" id="PF08387"/>
    </source>
</evidence>
<dbReference type="InterPro" id="IPR006566">
    <property type="entry name" value="FBD"/>
</dbReference>
<evidence type="ECO:0000259" key="3">
    <source>
        <dbReference type="Pfam" id="PF24758"/>
    </source>
</evidence>
<dbReference type="Pfam" id="PF24758">
    <property type="entry name" value="LRR_At5g56370"/>
    <property type="match status" value="1"/>
</dbReference>
<accession>A0A314ZGT8</accession>
<feature type="domain" description="F-box/LRR-repeat protein 15/At3g58940/PEG3-like LRR" evidence="3">
    <location>
        <begin position="116"/>
        <end position="274"/>
    </location>
</feature>
<dbReference type="InterPro" id="IPR050232">
    <property type="entry name" value="FBL13/AtMIF1-like"/>
</dbReference>
<evidence type="ECO:0000313" key="4">
    <source>
        <dbReference type="EMBL" id="PQQ19065.1"/>
    </source>
</evidence>
<gene>
    <name evidence="4" type="ORF">Pyn_00576</name>
</gene>
<proteinExistence type="predicted"/>
<dbReference type="InterPro" id="IPR001810">
    <property type="entry name" value="F-box_dom"/>
</dbReference>
<dbReference type="EMBL" id="PJQY01000083">
    <property type="protein sequence ID" value="PQQ19065.1"/>
    <property type="molecule type" value="Genomic_DNA"/>
</dbReference>
<reference evidence="4 5" key="1">
    <citation type="submission" date="2018-02" db="EMBL/GenBank/DDBJ databases">
        <title>Draft genome of wild Prunus yedoensis var. nudiflora.</title>
        <authorList>
            <person name="Baek S."/>
            <person name="Kim J.-H."/>
            <person name="Choi K."/>
            <person name="Kim G.-B."/>
            <person name="Cho A."/>
            <person name="Jang H."/>
            <person name="Shin C.-H."/>
            <person name="Yu H.-J."/>
            <person name="Mun J.-H."/>
        </authorList>
    </citation>
    <scope>NUCLEOTIDE SEQUENCE [LARGE SCALE GENOMIC DNA]</scope>
    <source>
        <strain evidence="5">cv. Jeju island</strain>
        <tissue evidence="4">Leaf</tissue>
    </source>
</reference>
<feature type="domain" description="FBD" evidence="2">
    <location>
        <begin position="422"/>
        <end position="441"/>
    </location>
</feature>
<dbReference type="OrthoDB" id="1148169at2759"/>
<dbReference type="SUPFAM" id="SSF52047">
    <property type="entry name" value="RNI-like"/>
    <property type="match status" value="1"/>
</dbReference>
<dbReference type="PANTHER" id="PTHR31900">
    <property type="entry name" value="F-BOX/RNI SUPERFAMILY PROTEIN-RELATED"/>
    <property type="match status" value="1"/>
</dbReference>
<dbReference type="CDD" id="cd09917">
    <property type="entry name" value="F-box_SF"/>
    <property type="match status" value="1"/>
</dbReference>
<dbReference type="InterPro" id="IPR036047">
    <property type="entry name" value="F-box-like_dom_sf"/>
</dbReference>
<dbReference type="InterPro" id="IPR032675">
    <property type="entry name" value="LRR_dom_sf"/>
</dbReference>
<organism evidence="4 5">
    <name type="scientific">Prunus yedoensis var. nudiflora</name>
    <dbReference type="NCBI Taxonomy" id="2094558"/>
    <lineage>
        <taxon>Eukaryota</taxon>
        <taxon>Viridiplantae</taxon>
        <taxon>Streptophyta</taxon>
        <taxon>Embryophyta</taxon>
        <taxon>Tracheophyta</taxon>
        <taxon>Spermatophyta</taxon>
        <taxon>Magnoliopsida</taxon>
        <taxon>eudicotyledons</taxon>
        <taxon>Gunneridae</taxon>
        <taxon>Pentapetalae</taxon>
        <taxon>rosids</taxon>
        <taxon>fabids</taxon>
        <taxon>Rosales</taxon>
        <taxon>Rosaceae</taxon>
        <taxon>Amygdaloideae</taxon>
        <taxon>Amygdaleae</taxon>
        <taxon>Prunus</taxon>
    </lineage>
</organism>
<comment type="caution">
    <text evidence="4">The sequence shown here is derived from an EMBL/GenBank/DDBJ whole genome shotgun (WGS) entry which is preliminary data.</text>
</comment>
<dbReference type="Pfam" id="PF00646">
    <property type="entry name" value="F-box"/>
    <property type="match status" value="1"/>
</dbReference>
<dbReference type="PANTHER" id="PTHR31900:SF27">
    <property type="entry name" value="FBD DOMAIN-CONTAINING PROTEIN"/>
    <property type="match status" value="1"/>
</dbReference>
<dbReference type="STRING" id="2094558.A0A314ZGT8"/>
<evidence type="ECO:0000313" key="5">
    <source>
        <dbReference type="Proteomes" id="UP000250321"/>
    </source>
</evidence>
<dbReference type="Gene3D" id="3.80.10.10">
    <property type="entry name" value="Ribonuclease Inhibitor"/>
    <property type="match status" value="1"/>
</dbReference>
<evidence type="ECO:0000259" key="1">
    <source>
        <dbReference type="Pfam" id="PF00646"/>
    </source>
</evidence>
<feature type="domain" description="F-box" evidence="1">
    <location>
        <begin position="15"/>
        <end position="48"/>
    </location>
</feature>